<name>A0A8D9HXW0_BRACM</name>
<organism evidence="1 2">
    <name type="scientific">Brassica campestris</name>
    <name type="common">Field mustard</name>
    <dbReference type="NCBI Taxonomy" id="3711"/>
    <lineage>
        <taxon>Eukaryota</taxon>
        <taxon>Viridiplantae</taxon>
        <taxon>Streptophyta</taxon>
        <taxon>Embryophyta</taxon>
        <taxon>Tracheophyta</taxon>
        <taxon>Spermatophyta</taxon>
        <taxon>Magnoliopsida</taxon>
        <taxon>eudicotyledons</taxon>
        <taxon>Gunneridae</taxon>
        <taxon>Pentapetalae</taxon>
        <taxon>rosids</taxon>
        <taxon>malvids</taxon>
        <taxon>Brassicales</taxon>
        <taxon>Brassicaceae</taxon>
        <taxon>Brassiceae</taxon>
        <taxon>Brassica</taxon>
    </lineage>
</organism>
<dbReference type="AlphaFoldDB" id="A0A8D9HXW0"/>
<dbReference type="EMBL" id="LS974620">
    <property type="protein sequence ID" value="CAG7907968.1"/>
    <property type="molecule type" value="Genomic_DNA"/>
</dbReference>
<evidence type="ECO:0000313" key="2">
    <source>
        <dbReference type="Proteomes" id="UP000694005"/>
    </source>
</evidence>
<gene>
    <name evidence="1" type="ORF">BRAPAZ1V2_A04P28690.2</name>
</gene>
<dbReference type="Gramene" id="A04p28690.2_BraZ1">
    <property type="protein sequence ID" value="A04p28690.2_BraZ1.CDS"/>
    <property type="gene ID" value="A04g28690.2_BraZ1"/>
</dbReference>
<sequence length="137" mass="15306">MFWDSGFFNAGKCRVLLHGELSSPVGELSGVPTSWCELGDARGSWRTRPVFLSSLLSKLGLCDGVDERELGVLSLRRLFLSRLLHPDYECLCIQGAWTEQWFPLSRFEVPGFWSYRLAASSSDKCGLGAEVEGTGWR</sequence>
<accession>A0A8D9HXW0</accession>
<proteinExistence type="predicted"/>
<feature type="non-terminal residue" evidence="1">
    <location>
        <position position="1"/>
    </location>
</feature>
<reference evidence="1 2" key="1">
    <citation type="submission" date="2021-07" db="EMBL/GenBank/DDBJ databases">
        <authorList>
            <consortium name="Genoscope - CEA"/>
            <person name="William W."/>
        </authorList>
    </citation>
    <scope>NUCLEOTIDE SEQUENCE [LARGE SCALE GENOMIC DNA]</scope>
</reference>
<protein>
    <submittedName>
        <fullName evidence="1">Uncharacterized protein</fullName>
    </submittedName>
</protein>
<dbReference type="Proteomes" id="UP000694005">
    <property type="component" value="Chromosome A04"/>
</dbReference>
<evidence type="ECO:0000313" key="1">
    <source>
        <dbReference type="EMBL" id="CAG7907968.1"/>
    </source>
</evidence>